<dbReference type="KEGG" id="spzr:G5C33_14025"/>
<name>A0A6G6Y796_9SPHN</name>
<gene>
    <name evidence="1" type="ORF">G5C33_14025</name>
</gene>
<dbReference type="RefSeq" id="WP_165327803.1">
    <property type="nucleotide sequence ID" value="NZ_CP049109.1"/>
</dbReference>
<accession>A0A6G6Y796</accession>
<protein>
    <recommendedName>
        <fullName evidence="3">Aminoglycoside phosphotransferase domain-containing protein</fullName>
    </recommendedName>
</protein>
<evidence type="ECO:0008006" key="3">
    <source>
        <dbReference type="Google" id="ProtNLM"/>
    </source>
</evidence>
<dbReference type="Proteomes" id="UP000501568">
    <property type="component" value="Chromosome"/>
</dbReference>
<reference evidence="1 2" key="1">
    <citation type="submission" date="2020-02" db="EMBL/GenBank/DDBJ databases">
        <authorList>
            <person name="Zheng R.K."/>
            <person name="Sun C.M."/>
        </authorList>
    </citation>
    <scope>NUCLEOTIDE SEQUENCE [LARGE SCALE GENOMIC DNA]</scope>
    <source>
        <strain evidence="2">zrk23</strain>
    </source>
</reference>
<dbReference type="AlphaFoldDB" id="A0A6G6Y796"/>
<keyword evidence="2" id="KW-1185">Reference proteome</keyword>
<evidence type="ECO:0000313" key="2">
    <source>
        <dbReference type="Proteomes" id="UP000501568"/>
    </source>
</evidence>
<dbReference type="EMBL" id="CP049109">
    <property type="protein sequence ID" value="QIG80795.1"/>
    <property type="molecule type" value="Genomic_DNA"/>
</dbReference>
<sequence>MGQIPIIDAVRGDRHGLEFPAHIAALRAAGIDFLTAAFRAEGILDADNRVRAITEFAECPGGSTGRKLFLSVAYDRPQPGLPERLFAKFSRDFDDPVRDSGKDQMESEVLLAAMSHSPDFPIAVPRALFADYHRESGTGLLITDRIAFGRGDIEPHYDKCLDWRMADPLEHYRALVTAIARIAGAHRAGDLDADIVSQFPFDPGRAAAGDPIRYDARRLGNRIARFADFAGRYPHLFPEAIRHPDFITRLEREVPRVLEQEGAIKARLHAHSDLIALTHWNANVDNGWFWRDEAGQLHCGLMDWGRVGQMNVALALWGALSAAEPEMLAEHLDDLLTLFTAEYRAAGGPRVDPVLLGLHFDMFVATMGLAWLMDAPPMIAARIPDLEAASGPHDPRFQRDEVARTQLYMSANFLGLWERRDFGPSMEKLLAL</sequence>
<evidence type="ECO:0000313" key="1">
    <source>
        <dbReference type="EMBL" id="QIG80795.1"/>
    </source>
</evidence>
<organism evidence="1 2">
    <name type="scientific">Stakelama tenebrarum</name>
    <dbReference type="NCBI Taxonomy" id="2711215"/>
    <lineage>
        <taxon>Bacteria</taxon>
        <taxon>Pseudomonadati</taxon>
        <taxon>Pseudomonadota</taxon>
        <taxon>Alphaproteobacteria</taxon>
        <taxon>Sphingomonadales</taxon>
        <taxon>Sphingomonadaceae</taxon>
        <taxon>Stakelama</taxon>
    </lineage>
</organism>
<proteinExistence type="predicted"/>